<accession>A0A8H4R297</accession>
<feature type="compositionally biased region" description="Polar residues" evidence="1">
    <location>
        <begin position="331"/>
        <end position="343"/>
    </location>
</feature>
<dbReference type="Pfam" id="PF02845">
    <property type="entry name" value="CUE"/>
    <property type="match status" value="1"/>
</dbReference>
<dbReference type="Gene3D" id="1.10.8.10">
    <property type="entry name" value="DNA helicase RuvA subunit, C-terminal domain"/>
    <property type="match status" value="1"/>
</dbReference>
<dbReference type="SMART" id="SM00546">
    <property type="entry name" value="CUE"/>
    <property type="match status" value="1"/>
</dbReference>
<dbReference type="Proteomes" id="UP000521872">
    <property type="component" value="Unassembled WGS sequence"/>
</dbReference>
<dbReference type="GO" id="GO:0043130">
    <property type="term" value="F:ubiquitin binding"/>
    <property type="evidence" value="ECO:0007669"/>
    <property type="project" value="InterPro"/>
</dbReference>
<feature type="domain" description="CUE" evidence="2">
    <location>
        <begin position="26"/>
        <end position="69"/>
    </location>
</feature>
<dbReference type="PROSITE" id="PS51140">
    <property type="entry name" value="CUE"/>
    <property type="match status" value="1"/>
</dbReference>
<dbReference type="GO" id="GO:0031624">
    <property type="term" value="F:ubiquitin conjugating enzyme binding"/>
    <property type="evidence" value="ECO:0007669"/>
    <property type="project" value="TreeGrafter"/>
</dbReference>
<dbReference type="GO" id="GO:0006511">
    <property type="term" value="P:ubiquitin-dependent protein catabolic process"/>
    <property type="evidence" value="ECO:0007669"/>
    <property type="project" value="TreeGrafter"/>
</dbReference>
<feature type="compositionally biased region" description="Low complexity" evidence="1">
    <location>
        <begin position="20"/>
        <end position="30"/>
    </location>
</feature>
<dbReference type="SUPFAM" id="SSF46934">
    <property type="entry name" value="UBA-like"/>
    <property type="match status" value="1"/>
</dbReference>
<feature type="compositionally biased region" description="Low complexity" evidence="1">
    <location>
        <begin position="194"/>
        <end position="210"/>
    </location>
</feature>
<name>A0A8H4R297_9AGAR</name>
<feature type="compositionally biased region" description="Low complexity" evidence="1">
    <location>
        <begin position="142"/>
        <end position="153"/>
    </location>
</feature>
<sequence length="364" mass="38813">MSASPPPQPLPQPTTPPAPEANAPTNEDPAIAPLRAMFPDYDDLILQSVLQSSGGNQDRAIDTLLGMSDPEYRSEHPQPANDNVNNPAPVLTQEELDEQFARQLALSEQQQQQEQWLAANQGQPQVNYTTRPGRGWAPPQQPQAQQGQPSEFQEQFAKIAETGKKTFGSLLSKVKAKIQEFETGRPAAPGSSEQQQYQQQQQNPPTAQPQASYYDPNPPSNSIATNPAPPRSLQSQSPPATGVQGYDMTTPPARTSTSPQPVEPLTVQRQPSPITTPSPPATMQGAPQPIDAGKLGLLPKRPVSLLRDPNPGAGSPPSGSGSGSTGVAASTNNGKAPATSHNDNYSDDDLEYAENPFEDSTGKK</sequence>
<evidence type="ECO:0000313" key="3">
    <source>
        <dbReference type="EMBL" id="KAF4620916.1"/>
    </source>
</evidence>
<evidence type="ECO:0000313" key="4">
    <source>
        <dbReference type="Proteomes" id="UP000521872"/>
    </source>
</evidence>
<protein>
    <recommendedName>
        <fullName evidence="2">CUE domain-containing protein</fullName>
    </recommendedName>
</protein>
<dbReference type="InterPro" id="IPR003892">
    <property type="entry name" value="CUE"/>
</dbReference>
<dbReference type="EMBL" id="JAACJL010000015">
    <property type="protein sequence ID" value="KAF4620916.1"/>
    <property type="molecule type" value="Genomic_DNA"/>
</dbReference>
<proteinExistence type="predicted"/>
<evidence type="ECO:0000259" key="2">
    <source>
        <dbReference type="PROSITE" id="PS51140"/>
    </source>
</evidence>
<gene>
    <name evidence="3" type="ORF">D9613_000306</name>
</gene>
<dbReference type="CDD" id="cd14279">
    <property type="entry name" value="CUE"/>
    <property type="match status" value="1"/>
</dbReference>
<feature type="region of interest" description="Disordered" evidence="1">
    <location>
        <begin position="52"/>
        <end position="153"/>
    </location>
</feature>
<evidence type="ECO:0000256" key="1">
    <source>
        <dbReference type="SAM" id="MobiDB-lite"/>
    </source>
</evidence>
<feature type="compositionally biased region" description="Low complexity" evidence="1">
    <location>
        <begin position="103"/>
        <end position="123"/>
    </location>
</feature>
<organism evidence="3 4">
    <name type="scientific">Agrocybe pediades</name>
    <dbReference type="NCBI Taxonomy" id="84607"/>
    <lineage>
        <taxon>Eukaryota</taxon>
        <taxon>Fungi</taxon>
        <taxon>Dikarya</taxon>
        <taxon>Basidiomycota</taxon>
        <taxon>Agaricomycotina</taxon>
        <taxon>Agaricomycetes</taxon>
        <taxon>Agaricomycetidae</taxon>
        <taxon>Agaricales</taxon>
        <taxon>Agaricineae</taxon>
        <taxon>Strophariaceae</taxon>
        <taxon>Agrocybe</taxon>
    </lineage>
</organism>
<feature type="compositionally biased region" description="Low complexity" evidence="1">
    <location>
        <begin position="311"/>
        <end position="330"/>
    </location>
</feature>
<feature type="region of interest" description="Disordered" evidence="1">
    <location>
        <begin position="181"/>
        <end position="364"/>
    </location>
</feature>
<feature type="compositionally biased region" description="Low complexity" evidence="1">
    <location>
        <begin position="77"/>
        <end position="90"/>
    </location>
</feature>
<dbReference type="AlphaFoldDB" id="A0A8H4R297"/>
<comment type="caution">
    <text evidence="3">The sequence shown here is derived from an EMBL/GenBank/DDBJ whole genome shotgun (WGS) entry which is preliminary data.</text>
</comment>
<dbReference type="GO" id="GO:0005737">
    <property type="term" value="C:cytoplasm"/>
    <property type="evidence" value="ECO:0007669"/>
    <property type="project" value="TreeGrafter"/>
</dbReference>
<dbReference type="PANTHER" id="PTHR16461:SF5">
    <property type="entry name" value="TOLL-INTERACTING PROTEIN"/>
    <property type="match status" value="1"/>
</dbReference>
<feature type="region of interest" description="Disordered" evidence="1">
    <location>
        <begin position="1"/>
        <end position="31"/>
    </location>
</feature>
<dbReference type="InterPro" id="IPR009060">
    <property type="entry name" value="UBA-like_sf"/>
</dbReference>
<keyword evidence="4" id="KW-1185">Reference proteome</keyword>
<feature type="compositionally biased region" description="Pro residues" evidence="1">
    <location>
        <begin position="1"/>
        <end position="19"/>
    </location>
</feature>
<reference evidence="3 4" key="1">
    <citation type="submission" date="2019-12" db="EMBL/GenBank/DDBJ databases">
        <authorList>
            <person name="Floudas D."/>
            <person name="Bentzer J."/>
            <person name="Ahren D."/>
            <person name="Johansson T."/>
            <person name="Persson P."/>
            <person name="Tunlid A."/>
        </authorList>
    </citation>
    <scope>NUCLEOTIDE SEQUENCE [LARGE SCALE GENOMIC DNA]</scope>
    <source>
        <strain evidence="3 4">CBS 102.39</strain>
    </source>
</reference>
<dbReference type="PANTHER" id="PTHR16461">
    <property type="entry name" value="TOLL-INTERACTING PROTEIN"/>
    <property type="match status" value="1"/>
</dbReference>